<sequence>MRLPRDTPGRLVVGLAALGLVLALVGLLLPDGSSDDPSPATAAPAAVAVPADGPPDALKVPSIDLDAPLDPIEVDTAGVLTPPSDVTRVGWWKRSAQPGARRGQTLLTGHAVRSGNGVMDRLAEVRAGDLVQVVDGERVVDYRATRTVTLTKAQVAARAQELFGQGRRGGRLVLVSCTDWDGEDYRANVVVFAEPVRDAA</sequence>
<evidence type="ECO:0000256" key="1">
    <source>
        <dbReference type="ARBA" id="ARBA00022801"/>
    </source>
</evidence>
<dbReference type="Pfam" id="PF04203">
    <property type="entry name" value="Sortase"/>
    <property type="match status" value="1"/>
</dbReference>
<dbReference type="AlphaFoldDB" id="A0A7Y9RU42"/>
<dbReference type="InterPro" id="IPR042001">
    <property type="entry name" value="Sortase_F"/>
</dbReference>
<dbReference type="GO" id="GO:0016787">
    <property type="term" value="F:hydrolase activity"/>
    <property type="evidence" value="ECO:0007669"/>
    <property type="project" value="UniProtKB-KW"/>
</dbReference>
<reference evidence="2 3" key="1">
    <citation type="submission" date="2020-07" db="EMBL/GenBank/DDBJ databases">
        <title>Sequencing the genomes of 1000 actinobacteria strains.</title>
        <authorList>
            <person name="Klenk H.-P."/>
        </authorList>
    </citation>
    <scope>NUCLEOTIDE SEQUENCE [LARGE SCALE GENOMIC DNA]</scope>
    <source>
        <strain evidence="2 3">DSM 24552</strain>
    </source>
</reference>
<accession>A0A7Y9RU42</accession>
<dbReference type="RefSeq" id="WP_179518881.1">
    <property type="nucleotide sequence ID" value="NZ_JACCAC010000001.1"/>
</dbReference>
<dbReference type="CDD" id="cd05829">
    <property type="entry name" value="Sortase_F"/>
    <property type="match status" value="1"/>
</dbReference>
<comment type="caution">
    <text evidence="2">The sequence shown here is derived from an EMBL/GenBank/DDBJ whole genome shotgun (WGS) entry which is preliminary data.</text>
</comment>
<dbReference type="EMBL" id="JACCAC010000001">
    <property type="protein sequence ID" value="NYG56662.1"/>
    <property type="molecule type" value="Genomic_DNA"/>
</dbReference>
<dbReference type="SUPFAM" id="SSF63817">
    <property type="entry name" value="Sortase"/>
    <property type="match status" value="1"/>
</dbReference>
<proteinExistence type="predicted"/>
<keyword evidence="3" id="KW-1185">Reference proteome</keyword>
<dbReference type="Gene3D" id="2.40.260.10">
    <property type="entry name" value="Sortase"/>
    <property type="match status" value="1"/>
</dbReference>
<dbReference type="InterPro" id="IPR023365">
    <property type="entry name" value="Sortase_dom-sf"/>
</dbReference>
<keyword evidence="1" id="KW-0378">Hydrolase</keyword>
<gene>
    <name evidence="2" type="ORF">BJ989_002966</name>
</gene>
<evidence type="ECO:0000313" key="3">
    <source>
        <dbReference type="Proteomes" id="UP000544110"/>
    </source>
</evidence>
<protein>
    <submittedName>
        <fullName evidence="2">LPXTG-site transpeptidase (Sortase) family protein</fullName>
    </submittedName>
</protein>
<dbReference type="InterPro" id="IPR005754">
    <property type="entry name" value="Sortase"/>
</dbReference>
<organism evidence="2 3">
    <name type="scientific">Nocardioides perillae</name>
    <dbReference type="NCBI Taxonomy" id="1119534"/>
    <lineage>
        <taxon>Bacteria</taxon>
        <taxon>Bacillati</taxon>
        <taxon>Actinomycetota</taxon>
        <taxon>Actinomycetes</taxon>
        <taxon>Propionibacteriales</taxon>
        <taxon>Nocardioidaceae</taxon>
        <taxon>Nocardioides</taxon>
    </lineage>
</organism>
<name>A0A7Y9RU42_9ACTN</name>
<evidence type="ECO:0000313" key="2">
    <source>
        <dbReference type="EMBL" id="NYG56662.1"/>
    </source>
</evidence>
<dbReference type="Proteomes" id="UP000544110">
    <property type="component" value="Unassembled WGS sequence"/>
</dbReference>